<sequence length="286" mass="30419">MTSTAPARSDDDAPRPFLLVQTRPEEDAATAEEESVRRLGGYAGGRLSVLRLDRRVAEAGTDRVVADATDGAAALAGEGTEAGGGVVDWEAELDAVAGVILPGSPFTGSDPEESKSDLQKAVEAELGRLMALVIERQTPFLGCCYGVGTLGRAAGGVVDTTYRELPGPIPVTLTEAGAVDPLLEGMPGEFTAYVGHKEAVRELPPKAVLLASGQACPVQMFRVGEHLYATQFHPELDQAGLLERLAIYSHHGYFSEDEAEGMFSAIRSREAPIPPRILENFRRVYG</sequence>
<dbReference type="Proteomes" id="UP000560081">
    <property type="component" value="Unassembled WGS sequence"/>
</dbReference>
<dbReference type="CDD" id="cd01741">
    <property type="entry name" value="GATase1_1"/>
    <property type="match status" value="1"/>
</dbReference>
<dbReference type="Pfam" id="PF00117">
    <property type="entry name" value="GATase"/>
    <property type="match status" value="1"/>
</dbReference>
<evidence type="ECO:0000313" key="3">
    <source>
        <dbReference type="Proteomes" id="UP000560081"/>
    </source>
</evidence>
<comment type="caution">
    <text evidence="2">The sequence shown here is derived from an EMBL/GenBank/DDBJ whole genome shotgun (WGS) entry which is preliminary data.</text>
</comment>
<organism evidence="2 3">
    <name type="scientific">Micrococcus flavus</name>
    <dbReference type="NCBI Taxonomy" id="384602"/>
    <lineage>
        <taxon>Bacteria</taxon>
        <taxon>Bacillati</taxon>
        <taxon>Actinomycetota</taxon>
        <taxon>Actinomycetes</taxon>
        <taxon>Micrococcales</taxon>
        <taxon>Micrococcaceae</taxon>
        <taxon>Micrococcus</taxon>
    </lineage>
</organism>
<dbReference type="RefSeq" id="WP_135030926.1">
    <property type="nucleotide sequence ID" value="NZ_BMLA01000011.1"/>
</dbReference>
<feature type="domain" description="Glutamine amidotransferase" evidence="1">
    <location>
        <begin position="94"/>
        <end position="236"/>
    </location>
</feature>
<evidence type="ECO:0000259" key="1">
    <source>
        <dbReference type="Pfam" id="PF00117"/>
    </source>
</evidence>
<dbReference type="GO" id="GO:0003922">
    <property type="term" value="F:GMP synthase (glutamine-hydrolyzing) activity"/>
    <property type="evidence" value="ECO:0007669"/>
    <property type="project" value="UniProtKB-EC"/>
</dbReference>
<dbReference type="PROSITE" id="PS51273">
    <property type="entry name" value="GATASE_TYPE_1"/>
    <property type="match status" value="1"/>
</dbReference>
<name>A0A4Y8WUV5_9MICC</name>
<accession>A0A4Y8WUV5</accession>
<dbReference type="GO" id="GO:0005829">
    <property type="term" value="C:cytosol"/>
    <property type="evidence" value="ECO:0007669"/>
    <property type="project" value="TreeGrafter"/>
</dbReference>
<dbReference type="Gene3D" id="3.40.50.880">
    <property type="match status" value="1"/>
</dbReference>
<dbReference type="AlphaFoldDB" id="A0A4Y8WUV5"/>
<dbReference type="NCBIfam" id="NF005743">
    <property type="entry name" value="PRK07567.1"/>
    <property type="match status" value="1"/>
</dbReference>
<dbReference type="InterPro" id="IPR017926">
    <property type="entry name" value="GATASE"/>
</dbReference>
<dbReference type="PANTHER" id="PTHR42695:SF5">
    <property type="entry name" value="GLUTAMINE AMIDOTRANSFERASE YLR126C-RELATED"/>
    <property type="match status" value="1"/>
</dbReference>
<dbReference type="InterPro" id="IPR044992">
    <property type="entry name" value="ChyE-like"/>
</dbReference>
<dbReference type="EC" id="6.3.5.2" evidence="2"/>
<keyword evidence="3" id="KW-1185">Reference proteome</keyword>
<gene>
    <name evidence="2" type="ORF">BJ976_001847</name>
</gene>
<dbReference type="EMBL" id="JACHMC010000001">
    <property type="protein sequence ID" value="MBB4883496.1"/>
    <property type="molecule type" value="Genomic_DNA"/>
</dbReference>
<evidence type="ECO:0000313" key="2">
    <source>
        <dbReference type="EMBL" id="MBB4883496.1"/>
    </source>
</evidence>
<dbReference type="SUPFAM" id="SSF52317">
    <property type="entry name" value="Class I glutamine amidotransferase-like"/>
    <property type="match status" value="1"/>
</dbReference>
<dbReference type="InterPro" id="IPR029062">
    <property type="entry name" value="Class_I_gatase-like"/>
</dbReference>
<keyword evidence="2" id="KW-0436">Ligase</keyword>
<protein>
    <submittedName>
        <fullName evidence="2">GMP synthase (Glutamine-hydrolyzing)</fullName>
        <ecNumber evidence="2">6.3.5.2</ecNumber>
    </submittedName>
</protein>
<proteinExistence type="predicted"/>
<dbReference type="PANTHER" id="PTHR42695">
    <property type="entry name" value="GLUTAMINE AMIDOTRANSFERASE YLR126C-RELATED"/>
    <property type="match status" value="1"/>
</dbReference>
<reference evidence="2 3" key="1">
    <citation type="submission" date="2020-08" db="EMBL/GenBank/DDBJ databases">
        <title>Sequencing the genomes of 1000 actinobacteria strains.</title>
        <authorList>
            <person name="Klenk H.-P."/>
        </authorList>
    </citation>
    <scope>NUCLEOTIDE SEQUENCE [LARGE SCALE GENOMIC DNA]</scope>
    <source>
        <strain evidence="2 3">DSM 19079</strain>
    </source>
</reference>
<dbReference type="OrthoDB" id="5196541at2"/>